<evidence type="ECO:0000256" key="6">
    <source>
        <dbReference type="ARBA" id="ARBA00022989"/>
    </source>
</evidence>
<feature type="transmembrane region" description="Helical" evidence="9">
    <location>
        <begin position="120"/>
        <end position="139"/>
    </location>
</feature>
<sequence length="422" mass="42455">MQLSTARRDRTTTVESAPVRPQGRLRLILVLGGLSAFGPLSLDMYLPALPELAGEFRVPDATVQLTLTSCLVGLAAGQLIAGPLSDTYGRRKPLLIGLAGYALASVLCAFAPSAEVLTGLRLVQGLAGAAGLVIARAIVGDLYEGRAAARFFALLMLVNGLAPILAPLLGGQLLAVTDWRGIFAVLAVIGAGLLAAGAWGLRETLPVERRQTGGLGRTLRTARGLLGSGAFLAYALGGGFAMAALFAYISGSTFVLQQVYGMSPQAFSLAFAANAVALVAVSQLGARLLDRCSPVALMRAGLLFQLLGAVLLLVSVAAGLGLAGVLPSLLLVVASIGLTLPNSTALAMSVRPEAGGTASAVLGVLQYGMGGVAAPLVGLGGTGSPWAMTVTIAGFAALAVAVGAGEKVLTRSANSVSLSSTG</sequence>
<dbReference type="InterPro" id="IPR036259">
    <property type="entry name" value="MFS_trans_sf"/>
</dbReference>
<comment type="caution">
    <text evidence="11">The sequence shown here is derived from an EMBL/GenBank/DDBJ whole genome shotgun (WGS) entry which is preliminary data.</text>
</comment>
<dbReference type="PRINTS" id="PR01035">
    <property type="entry name" value="TCRTETA"/>
</dbReference>
<feature type="transmembrane region" description="Helical" evidence="9">
    <location>
        <begin position="181"/>
        <end position="201"/>
    </location>
</feature>
<evidence type="ECO:0000256" key="8">
    <source>
        <dbReference type="ARBA" id="ARBA00023251"/>
    </source>
</evidence>
<feature type="transmembrane region" description="Helical" evidence="9">
    <location>
        <begin position="94"/>
        <end position="114"/>
    </location>
</feature>
<comment type="similarity">
    <text evidence="2">Belongs to the major facilitator superfamily. Bcr/CmlA family.</text>
</comment>
<feature type="transmembrane region" description="Helical" evidence="9">
    <location>
        <begin position="301"/>
        <end position="323"/>
    </location>
</feature>
<gene>
    <name evidence="11" type="ORF">H9Y04_15620</name>
</gene>
<evidence type="ECO:0000256" key="3">
    <source>
        <dbReference type="ARBA" id="ARBA00022448"/>
    </source>
</evidence>
<evidence type="ECO:0000313" key="11">
    <source>
        <dbReference type="EMBL" id="MBC9713996.1"/>
    </source>
</evidence>
<evidence type="ECO:0000256" key="4">
    <source>
        <dbReference type="ARBA" id="ARBA00022475"/>
    </source>
</evidence>
<dbReference type="Gene3D" id="1.20.1720.10">
    <property type="entry name" value="Multidrug resistance protein D"/>
    <property type="match status" value="1"/>
</dbReference>
<proteinExistence type="inferred from homology"/>
<feature type="transmembrane region" description="Helical" evidence="9">
    <location>
        <begin position="269"/>
        <end position="289"/>
    </location>
</feature>
<dbReference type="RefSeq" id="WP_187814491.1">
    <property type="nucleotide sequence ID" value="NZ_JACTVJ010000007.1"/>
</dbReference>
<keyword evidence="6 9" id="KW-1133">Transmembrane helix</keyword>
<dbReference type="InterPro" id="IPR004812">
    <property type="entry name" value="Efflux_drug-R_Bcr/CmlA"/>
</dbReference>
<feature type="transmembrane region" description="Helical" evidence="9">
    <location>
        <begin position="386"/>
        <end position="405"/>
    </location>
</feature>
<keyword evidence="3" id="KW-0813">Transport</keyword>
<reference evidence="11 12" key="1">
    <citation type="submission" date="2020-08" db="EMBL/GenBank/DDBJ databases">
        <title>Genemic of Streptomyces polyaspartic.</title>
        <authorList>
            <person name="Liu W."/>
        </authorList>
    </citation>
    <scope>NUCLEOTIDE SEQUENCE [LARGE SCALE GENOMIC DNA]</scope>
    <source>
        <strain evidence="11 12">TRM66268-LWL</strain>
    </source>
</reference>
<keyword evidence="5 9" id="KW-0812">Transmembrane</keyword>
<dbReference type="NCBIfam" id="TIGR00710">
    <property type="entry name" value="efflux_Bcr_CflA"/>
    <property type="match status" value="1"/>
</dbReference>
<organism evidence="11 12">
    <name type="scientific">Streptomyces polyasparticus</name>
    <dbReference type="NCBI Taxonomy" id="2767826"/>
    <lineage>
        <taxon>Bacteria</taxon>
        <taxon>Bacillati</taxon>
        <taxon>Actinomycetota</taxon>
        <taxon>Actinomycetes</taxon>
        <taxon>Kitasatosporales</taxon>
        <taxon>Streptomycetaceae</taxon>
        <taxon>Streptomyces</taxon>
    </lineage>
</organism>
<name>A0ABR7SHN8_9ACTN</name>
<dbReference type="Pfam" id="PF07690">
    <property type="entry name" value="MFS_1"/>
    <property type="match status" value="1"/>
</dbReference>
<keyword evidence="7 9" id="KW-0472">Membrane</keyword>
<dbReference type="EMBL" id="JACTVJ010000007">
    <property type="protein sequence ID" value="MBC9713996.1"/>
    <property type="molecule type" value="Genomic_DNA"/>
</dbReference>
<dbReference type="InterPro" id="IPR001958">
    <property type="entry name" value="Tet-R_TetA/multi-R_MdtG-like"/>
</dbReference>
<dbReference type="PROSITE" id="PS50850">
    <property type="entry name" value="MFS"/>
    <property type="match status" value="1"/>
</dbReference>
<feature type="transmembrane region" description="Helical" evidence="9">
    <location>
        <begin position="62"/>
        <end position="82"/>
    </location>
</feature>
<evidence type="ECO:0000256" key="1">
    <source>
        <dbReference type="ARBA" id="ARBA00004651"/>
    </source>
</evidence>
<feature type="transmembrane region" description="Helical" evidence="9">
    <location>
        <begin position="222"/>
        <end position="249"/>
    </location>
</feature>
<evidence type="ECO:0000256" key="9">
    <source>
        <dbReference type="SAM" id="Phobius"/>
    </source>
</evidence>
<feature type="domain" description="Major facilitator superfamily (MFS) profile" evidence="10">
    <location>
        <begin position="27"/>
        <end position="411"/>
    </location>
</feature>
<dbReference type="SUPFAM" id="SSF103473">
    <property type="entry name" value="MFS general substrate transporter"/>
    <property type="match status" value="1"/>
</dbReference>
<evidence type="ECO:0000256" key="2">
    <source>
        <dbReference type="ARBA" id="ARBA00006236"/>
    </source>
</evidence>
<evidence type="ECO:0000313" key="12">
    <source>
        <dbReference type="Proteomes" id="UP000642284"/>
    </source>
</evidence>
<evidence type="ECO:0000259" key="10">
    <source>
        <dbReference type="PROSITE" id="PS50850"/>
    </source>
</evidence>
<keyword evidence="12" id="KW-1185">Reference proteome</keyword>
<accession>A0ABR7SHN8</accession>
<comment type="subcellular location">
    <subcellularLocation>
        <location evidence="1">Cell membrane</location>
        <topology evidence="1">Multi-pass membrane protein</topology>
    </subcellularLocation>
</comment>
<protein>
    <submittedName>
        <fullName evidence="11">Multidrug effflux MFS transporter</fullName>
    </submittedName>
</protein>
<dbReference type="CDD" id="cd17320">
    <property type="entry name" value="MFS_MdfA_MDR_like"/>
    <property type="match status" value="1"/>
</dbReference>
<dbReference type="PANTHER" id="PTHR42718:SF9">
    <property type="entry name" value="MAJOR FACILITATOR SUPERFAMILY MULTIDRUG TRANSPORTER MFSC"/>
    <property type="match status" value="1"/>
</dbReference>
<dbReference type="PANTHER" id="PTHR42718">
    <property type="entry name" value="MAJOR FACILITATOR SUPERFAMILY MULTIDRUG TRANSPORTER MFSC"/>
    <property type="match status" value="1"/>
</dbReference>
<dbReference type="InterPro" id="IPR011701">
    <property type="entry name" value="MFS"/>
</dbReference>
<keyword evidence="8" id="KW-0046">Antibiotic resistance</keyword>
<keyword evidence="4" id="KW-1003">Cell membrane</keyword>
<dbReference type="Proteomes" id="UP000642284">
    <property type="component" value="Unassembled WGS sequence"/>
</dbReference>
<feature type="transmembrane region" description="Helical" evidence="9">
    <location>
        <begin position="360"/>
        <end position="380"/>
    </location>
</feature>
<feature type="transmembrane region" description="Helical" evidence="9">
    <location>
        <begin position="25"/>
        <end position="42"/>
    </location>
</feature>
<feature type="transmembrane region" description="Helical" evidence="9">
    <location>
        <begin position="329"/>
        <end position="348"/>
    </location>
</feature>
<evidence type="ECO:0000256" key="7">
    <source>
        <dbReference type="ARBA" id="ARBA00023136"/>
    </source>
</evidence>
<dbReference type="InterPro" id="IPR020846">
    <property type="entry name" value="MFS_dom"/>
</dbReference>
<feature type="transmembrane region" description="Helical" evidence="9">
    <location>
        <begin position="151"/>
        <end position="175"/>
    </location>
</feature>
<evidence type="ECO:0000256" key="5">
    <source>
        <dbReference type="ARBA" id="ARBA00022692"/>
    </source>
</evidence>